<keyword evidence="2" id="KW-0812">Transmembrane</keyword>
<accession>A0A1G7H2F4</accession>
<evidence type="ECO:0000313" key="3">
    <source>
        <dbReference type="EMBL" id="SDE94494.1"/>
    </source>
</evidence>
<sequence length="174" mass="19449">MPALQPFPHHQKQTICIVLSQNDQGVFAVPQKPIEEEVRTTNDWFGRFAASSSGWLGSKWAFSAAVLLIVAWAASGPMFHYSAEWQLVINTGTTIITFLMVFLIQNTQNRDARAINLKLNELIRSGDNAENQMIDIENLSDLELDDLQARYEAVRDACEDRRAKRAAAAKANAT</sequence>
<dbReference type="InterPro" id="IPR007251">
    <property type="entry name" value="Iron_permease_Fet4"/>
</dbReference>
<keyword evidence="2" id="KW-0472">Membrane</keyword>
<feature type="coiled-coil region" evidence="1">
    <location>
        <begin position="119"/>
        <end position="164"/>
    </location>
</feature>
<reference evidence="3 4" key="1">
    <citation type="submission" date="2016-10" db="EMBL/GenBank/DDBJ databases">
        <authorList>
            <person name="de Groot N.N."/>
        </authorList>
    </citation>
    <scope>NUCLEOTIDE SEQUENCE [LARGE SCALE GENOMIC DNA]</scope>
    <source>
        <strain evidence="3 4">GAS232</strain>
    </source>
</reference>
<dbReference type="GO" id="GO:0055085">
    <property type="term" value="P:transmembrane transport"/>
    <property type="evidence" value="ECO:0007669"/>
    <property type="project" value="InterPro"/>
</dbReference>
<evidence type="ECO:0000256" key="1">
    <source>
        <dbReference type="SAM" id="Coils"/>
    </source>
</evidence>
<dbReference type="Pfam" id="PF04120">
    <property type="entry name" value="Iron_permease"/>
    <property type="match status" value="1"/>
</dbReference>
<evidence type="ECO:0000256" key="2">
    <source>
        <dbReference type="SAM" id="Phobius"/>
    </source>
</evidence>
<feature type="transmembrane region" description="Helical" evidence="2">
    <location>
        <begin position="60"/>
        <end position="79"/>
    </location>
</feature>
<keyword evidence="4" id="KW-1185">Reference proteome</keyword>
<dbReference type="AlphaFoldDB" id="A0A1G7H2F4"/>
<proteinExistence type="predicted"/>
<protein>
    <submittedName>
        <fullName evidence="3">Low affinity Fe/Cu permease</fullName>
    </submittedName>
</protein>
<feature type="transmembrane region" description="Helical" evidence="2">
    <location>
        <begin position="85"/>
        <end position="104"/>
    </location>
</feature>
<dbReference type="EMBL" id="LT629690">
    <property type="protein sequence ID" value="SDE94494.1"/>
    <property type="molecule type" value="Genomic_DNA"/>
</dbReference>
<organism evidence="3 4">
    <name type="scientific">Terriglobus roseus</name>
    <dbReference type="NCBI Taxonomy" id="392734"/>
    <lineage>
        <taxon>Bacteria</taxon>
        <taxon>Pseudomonadati</taxon>
        <taxon>Acidobacteriota</taxon>
        <taxon>Terriglobia</taxon>
        <taxon>Terriglobales</taxon>
        <taxon>Acidobacteriaceae</taxon>
        <taxon>Terriglobus</taxon>
    </lineage>
</organism>
<dbReference type="Proteomes" id="UP000182427">
    <property type="component" value="Chromosome I"/>
</dbReference>
<dbReference type="OrthoDB" id="119761at2"/>
<dbReference type="RefSeq" id="WP_083344095.1">
    <property type="nucleotide sequence ID" value="NZ_LT629690.1"/>
</dbReference>
<keyword evidence="1" id="KW-0175">Coiled coil</keyword>
<evidence type="ECO:0000313" key="4">
    <source>
        <dbReference type="Proteomes" id="UP000182427"/>
    </source>
</evidence>
<name>A0A1G7H2F4_9BACT</name>
<keyword evidence="2" id="KW-1133">Transmembrane helix</keyword>
<gene>
    <name evidence="3" type="ORF">SAMN05444167_0890</name>
</gene>